<dbReference type="AlphaFoldDB" id="A0A0G4M5D7"/>
<comment type="subcellular location">
    <subcellularLocation>
        <location evidence="2">Nucleus</location>
    </subcellularLocation>
</comment>
<feature type="region of interest" description="Disordered" evidence="3">
    <location>
        <begin position="53"/>
        <end position="90"/>
    </location>
</feature>
<dbReference type="GO" id="GO:0005634">
    <property type="term" value="C:nucleus"/>
    <property type="evidence" value="ECO:0007669"/>
    <property type="project" value="UniProtKB-SubCell"/>
</dbReference>
<evidence type="ECO:0000256" key="3">
    <source>
        <dbReference type="SAM" id="MobiDB-lite"/>
    </source>
</evidence>
<evidence type="ECO:0000256" key="1">
    <source>
        <dbReference type="ARBA" id="ARBA00023242"/>
    </source>
</evidence>
<gene>
    <name evidence="5" type="ORF">BN1723_000461</name>
</gene>
<evidence type="ECO:0000259" key="4">
    <source>
        <dbReference type="PROSITE" id="PS51037"/>
    </source>
</evidence>
<feature type="domain" description="YEATS" evidence="4">
    <location>
        <begin position="91"/>
        <end position="139"/>
    </location>
</feature>
<proteinExistence type="predicted"/>
<reference evidence="6" key="1">
    <citation type="submission" date="2015-05" db="EMBL/GenBank/DDBJ databases">
        <authorList>
            <person name="Fogelqvist Johan"/>
        </authorList>
    </citation>
    <scope>NUCLEOTIDE SEQUENCE [LARGE SCALE GENOMIC DNA]</scope>
</reference>
<evidence type="ECO:0000313" key="5">
    <source>
        <dbReference type="EMBL" id="CRK29474.1"/>
    </source>
</evidence>
<dbReference type="InterPro" id="IPR038704">
    <property type="entry name" value="YEAST_sf"/>
</dbReference>
<dbReference type="Proteomes" id="UP000045706">
    <property type="component" value="Unassembled WGS sequence"/>
</dbReference>
<organism evidence="5 6">
    <name type="scientific">Verticillium longisporum</name>
    <name type="common">Verticillium dahliae var. longisporum</name>
    <dbReference type="NCBI Taxonomy" id="100787"/>
    <lineage>
        <taxon>Eukaryota</taxon>
        <taxon>Fungi</taxon>
        <taxon>Dikarya</taxon>
        <taxon>Ascomycota</taxon>
        <taxon>Pezizomycotina</taxon>
        <taxon>Sordariomycetes</taxon>
        <taxon>Hypocreomycetidae</taxon>
        <taxon>Glomerellales</taxon>
        <taxon>Plectosphaerellaceae</taxon>
        <taxon>Verticillium</taxon>
    </lineage>
</organism>
<protein>
    <recommendedName>
        <fullName evidence="4">YEATS domain-containing protein</fullName>
    </recommendedName>
</protein>
<accession>A0A0G4M5D7</accession>
<name>A0A0G4M5D7_VERLO</name>
<dbReference type="Gene3D" id="2.60.40.1970">
    <property type="entry name" value="YEATS domain"/>
    <property type="match status" value="1"/>
</dbReference>
<keyword evidence="1 2" id="KW-0539">Nucleus</keyword>
<sequence length="139" mass="15082">MAYSLQNHDSYIGQSVTDLPTPALVISKPIVERNIAQLNRDVDGWRMSARSQATLWDQDGGEADEVTVSQRGSPERLTGSVMAPPSNLGKRVKGTQVCRPFIYGTTAIPFGPQNPKPPGVPDDHTHSWQVFSAPLRSGA</sequence>
<dbReference type="InterPro" id="IPR055129">
    <property type="entry name" value="YEATS_dom"/>
</dbReference>
<feature type="region of interest" description="Disordered" evidence="3">
    <location>
        <begin position="107"/>
        <end position="139"/>
    </location>
</feature>
<dbReference type="PROSITE" id="PS51037">
    <property type="entry name" value="YEATS"/>
    <property type="match status" value="1"/>
</dbReference>
<dbReference type="EMBL" id="CVQI01022223">
    <property type="protein sequence ID" value="CRK29474.1"/>
    <property type="molecule type" value="Genomic_DNA"/>
</dbReference>
<evidence type="ECO:0000256" key="2">
    <source>
        <dbReference type="PROSITE-ProRule" id="PRU00376"/>
    </source>
</evidence>
<evidence type="ECO:0000313" key="6">
    <source>
        <dbReference type="Proteomes" id="UP000045706"/>
    </source>
</evidence>